<dbReference type="Gramene" id="arahy.Tifrunner.gnm2.ann2.Ah10g015800.1">
    <property type="protein sequence ID" value="arahy.Tifrunner.gnm2.ann2.Ah10g015800.1-CDS"/>
    <property type="gene ID" value="arahy.Tifrunner.gnm2.ann2.Ah10g015800"/>
</dbReference>
<dbReference type="GO" id="GO:0110102">
    <property type="term" value="P:ribulose bisphosphate carboxylase complex assembly"/>
    <property type="evidence" value="ECO:0007669"/>
    <property type="project" value="InterPro"/>
</dbReference>
<dbReference type="SMR" id="A0A444WX30"/>
<reference evidence="4 6" key="1">
    <citation type="submission" date="2019-01" db="EMBL/GenBank/DDBJ databases">
        <title>Sequencing of cultivated peanut Arachis hypogaea provides insights into genome evolution and oil improvement.</title>
        <authorList>
            <person name="Chen X."/>
        </authorList>
    </citation>
    <scope>NUCLEOTIDE SEQUENCE [LARGE SCALE GENOMIC DNA]</scope>
    <source>
        <strain evidence="6">cv. Fuhuasheng</strain>
        <strain evidence="4">GDAAS-fuhuasheng2018</strain>
        <tissue evidence="4">Leaves</tissue>
    </source>
</reference>
<dbReference type="AlphaFoldDB" id="A0A444WX30"/>
<sequence>MESYYATLALPHLPNSNYAYSSSMPSSNKVYPFWPCKRRSSQSTRLQCSKMFVPGFGEASPEQKAANNLHNFFNYTAVKIVAAQLESYNPEAYEELMEFLSRHSLNDGDKFCASMMRESSRHKNLALRIMEVRSAYCKNDFEWDNLKRLAVKMVDDSNTRLMMDYVVETTPVETEK</sequence>
<dbReference type="EMBL" id="SDMP01000020">
    <property type="protein sequence ID" value="RYQ82017.1"/>
    <property type="molecule type" value="Genomic_DNA"/>
</dbReference>
<dbReference type="OrthoDB" id="513226at2759"/>
<evidence type="ECO:0000313" key="6">
    <source>
        <dbReference type="Proteomes" id="UP000289738"/>
    </source>
</evidence>
<comment type="caution">
    <text evidence="4">The sequence shown here is derived from an EMBL/GenBank/DDBJ whole genome shotgun (WGS) entry which is preliminary data.</text>
</comment>
<dbReference type="Proteomes" id="UP000289738">
    <property type="component" value="Chromosome A10"/>
</dbReference>
<gene>
    <name evidence="5" type="ORF">Ahy_A10g051225</name>
    <name evidence="4" type="ORF">Ahy_B10g100594</name>
</gene>
<dbReference type="EMBL" id="SDMP01000010">
    <property type="protein sequence ID" value="RYR36215.1"/>
    <property type="molecule type" value="Genomic_DNA"/>
</dbReference>
<dbReference type="Proteomes" id="UP000289738">
    <property type="component" value="Chromosome B10"/>
</dbReference>
<dbReference type="PANTHER" id="PTHR33791:SF12">
    <property type="entry name" value="CHAPERONIN-LIKE RBCX PROTEIN 1, CHLOROPLASTIC"/>
    <property type="match status" value="1"/>
</dbReference>
<dbReference type="STRING" id="3818.A0A444WX30"/>
<dbReference type="Gramene" id="arahy.Tifrunner.gnm2.ann2.Ah20g036400.1">
    <property type="protein sequence ID" value="arahy.Tifrunner.gnm2.ann2.Ah20g036400.1-CDS"/>
    <property type="gene ID" value="arahy.Tifrunner.gnm2.ann2.Ah20g036400"/>
</dbReference>
<dbReference type="SUPFAM" id="SSF158615">
    <property type="entry name" value="RbcX-like"/>
    <property type="match status" value="1"/>
</dbReference>
<evidence type="ECO:0000256" key="3">
    <source>
        <dbReference type="ARBA" id="ARBA00023300"/>
    </source>
</evidence>
<proteinExistence type="predicted"/>
<dbReference type="InterPro" id="IPR003435">
    <property type="entry name" value="Chaperonin_RcbX"/>
</dbReference>
<evidence type="ECO:0000313" key="5">
    <source>
        <dbReference type="EMBL" id="RYR36215.1"/>
    </source>
</evidence>
<dbReference type="GO" id="GO:0015977">
    <property type="term" value="P:carbon fixation"/>
    <property type="evidence" value="ECO:0007669"/>
    <property type="project" value="UniProtKB-KW"/>
</dbReference>
<dbReference type="GO" id="GO:0015979">
    <property type="term" value="P:photosynthesis"/>
    <property type="evidence" value="ECO:0007669"/>
    <property type="project" value="UniProtKB-KW"/>
</dbReference>
<dbReference type="Pfam" id="PF02341">
    <property type="entry name" value="RbcX"/>
    <property type="match status" value="1"/>
</dbReference>
<dbReference type="PANTHER" id="PTHR33791">
    <property type="entry name" value="CHAPERONIN-LIKE RBCX PROTEIN 1, CHLOROPLASTIC"/>
    <property type="match status" value="1"/>
</dbReference>
<dbReference type="InterPro" id="IPR038052">
    <property type="entry name" value="Chaperonin_RbcX_sf"/>
</dbReference>
<name>A0A444WX30_ARAHY</name>
<organism evidence="4 6">
    <name type="scientific">Arachis hypogaea</name>
    <name type="common">Peanut</name>
    <dbReference type="NCBI Taxonomy" id="3818"/>
    <lineage>
        <taxon>Eukaryota</taxon>
        <taxon>Viridiplantae</taxon>
        <taxon>Streptophyta</taxon>
        <taxon>Embryophyta</taxon>
        <taxon>Tracheophyta</taxon>
        <taxon>Spermatophyta</taxon>
        <taxon>Magnoliopsida</taxon>
        <taxon>eudicotyledons</taxon>
        <taxon>Gunneridae</taxon>
        <taxon>Pentapetalae</taxon>
        <taxon>rosids</taxon>
        <taxon>fabids</taxon>
        <taxon>Fabales</taxon>
        <taxon>Fabaceae</taxon>
        <taxon>Papilionoideae</taxon>
        <taxon>50 kb inversion clade</taxon>
        <taxon>dalbergioids sensu lato</taxon>
        <taxon>Dalbergieae</taxon>
        <taxon>Pterocarpus clade</taxon>
        <taxon>Arachis</taxon>
    </lineage>
</organism>
<keyword evidence="2" id="KW-0143">Chaperone</keyword>
<evidence type="ECO:0000256" key="2">
    <source>
        <dbReference type="ARBA" id="ARBA00023186"/>
    </source>
</evidence>
<accession>A0A444WX30</accession>
<dbReference type="Gene3D" id="1.10.1200.210">
    <property type="entry name" value="Chaperonin-like RbcX"/>
    <property type="match status" value="1"/>
</dbReference>
<evidence type="ECO:0000256" key="1">
    <source>
        <dbReference type="ARBA" id="ARBA00022531"/>
    </source>
</evidence>
<dbReference type="GO" id="GO:0044183">
    <property type="term" value="F:protein folding chaperone"/>
    <property type="evidence" value="ECO:0007669"/>
    <property type="project" value="InterPro"/>
</dbReference>
<keyword evidence="6" id="KW-1185">Reference proteome</keyword>
<evidence type="ECO:0008006" key="7">
    <source>
        <dbReference type="Google" id="ProtNLM"/>
    </source>
</evidence>
<protein>
    <recommendedName>
        <fullName evidence="7">Chaperonin-like RBCX protein 1, chloroplastic</fullName>
    </recommendedName>
</protein>
<keyword evidence="1" id="KW-0602">Photosynthesis</keyword>
<evidence type="ECO:0000313" key="4">
    <source>
        <dbReference type="EMBL" id="RYQ82017.1"/>
    </source>
</evidence>
<keyword evidence="3" id="KW-0120">Carbon dioxide fixation</keyword>